<dbReference type="EMBL" id="HACA01011728">
    <property type="protein sequence ID" value="CDW29089.1"/>
    <property type="molecule type" value="Transcribed_RNA"/>
</dbReference>
<reference evidence="1" key="1">
    <citation type="submission" date="2014-05" db="EMBL/GenBank/DDBJ databases">
        <authorList>
            <person name="Chronopoulou M."/>
        </authorList>
    </citation>
    <scope>NUCLEOTIDE SEQUENCE</scope>
    <source>
        <tissue evidence="1">Whole organism</tissue>
    </source>
</reference>
<organism evidence="1">
    <name type="scientific">Lepeophtheirus salmonis</name>
    <name type="common">Salmon louse</name>
    <name type="synonym">Caligus salmonis</name>
    <dbReference type="NCBI Taxonomy" id="72036"/>
    <lineage>
        <taxon>Eukaryota</taxon>
        <taxon>Metazoa</taxon>
        <taxon>Ecdysozoa</taxon>
        <taxon>Arthropoda</taxon>
        <taxon>Crustacea</taxon>
        <taxon>Multicrustacea</taxon>
        <taxon>Hexanauplia</taxon>
        <taxon>Copepoda</taxon>
        <taxon>Siphonostomatoida</taxon>
        <taxon>Caligidae</taxon>
        <taxon>Lepeophtheirus</taxon>
    </lineage>
</organism>
<accession>A0A0K2TSQ9</accession>
<proteinExistence type="predicted"/>
<protein>
    <submittedName>
        <fullName evidence="1">Uncharacterized protein</fullName>
    </submittedName>
</protein>
<sequence length="51" mass="6127">MLQNADIRYVKNLRKCLGIPIKMLDFDRLNGENQFDVIIYNVDKFLIFHQL</sequence>
<dbReference type="AlphaFoldDB" id="A0A0K2TSQ9"/>
<name>A0A0K2TSQ9_LEPSM</name>
<evidence type="ECO:0000313" key="1">
    <source>
        <dbReference type="EMBL" id="CDW29089.1"/>
    </source>
</evidence>